<evidence type="ECO:0000313" key="2">
    <source>
        <dbReference type="EMBL" id="OWA53480.1"/>
    </source>
</evidence>
<organism evidence="2 3">
    <name type="scientific">Hypsibius exemplaris</name>
    <name type="common">Freshwater tardigrade</name>
    <dbReference type="NCBI Taxonomy" id="2072580"/>
    <lineage>
        <taxon>Eukaryota</taxon>
        <taxon>Metazoa</taxon>
        <taxon>Ecdysozoa</taxon>
        <taxon>Tardigrada</taxon>
        <taxon>Eutardigrada</taxon>
        <taxon>Parachela</taxon>
        <taxon>Hypsibioidea</taxon>
        <taxon>Hypsibiidae</taxon>
        <taxon>Hypsibius</taxon>
    </lineage>
</organism>
<reference evidence="3" key="1">
    <citation type="submission" date="2017-01" db="EMBL/GenBank/DDBJ databases">
        <title>Comparative genomics of anhydrobiosis in the tardigrade Hypsibius dujardini.</title>
        <authorList>
            <person name="Yoshida Y."/>
            <person name="Koutsovoulos G."/>
            <person name="Laetsch D."/>
            <person name="Stevens L."/>
            <person name="Kumar S."/>
            <person name="Horikawa D."/>
            <person name="Ishino K."/>
            <person name="Komine S."/>
            <person name="Tomita M."/>
            <person name="Blaxter M."/>
            <person name="Arakawa K."/>
        </authorList>
    </citation>
    <scope>NUCLEOTIDE SEQUENCE [LARGE SCALE GENOMIC DNA]</scope>
    <source>
        <strain evidence="3">Z151</strain>
    </source>
</reference>
<feature type="compositionally biased region" description="Basic and acidic residues" evidence="1">
    <location>
        <begin position="39"/>
        <end position="66"/>
    </location>
</feature>
<dbReference type="Proteomes" id="UP000192578">
    <property type="component" value="Unassembled WGS sequence"/>
</dbReference>
<gene>
    <name evidence="2" type="ORF">BV898_17907</name>
</gene>
<feature type="region of interest" description="Disordered" evidence="1">
    <location>
        <begin position="37"/>
        <end position="66"/>
    </location>
</feature>
<keyword evidence="3" id="KW-1185">Reference proteome</keyword>
<evidence type="ECO:0000256" key="1">
    <source>
        <dbReference type="SAM" id="MobiDB-lite"/>
    </source>
</evidence>
<dbReference type="EMBL" id="MTYJ01000324">
    <property type="protein sequence ID" value="OWA53480.1"/>
    <property type="molecule type" value="Genomic_DNA"/>
</dbReference>
<name>A0A9X6RMY4_HYPEX</name>
<evidence type="ECO:0000313" key="3">
    <source>
        <dbReference type="Proteomes" id="UP000192578"/>
    </source>
</evidence>
<accession>A0A9X6RMY4</accession>
<protein>
    <submittedName>
        <fullName evidence="2">Uncharacterized protein</fullName>
    </submittedName>
</protein>
<sequence length="66" mass="7576">MLLQIAKNECQNPTMSFEERPQLDVDLAKELGLVVTGPRNRETAEKRGAAARSTQREQRWDQPRPI</sequence>
<proteinExistence type="predicted"/>
<comment type="caution">
    <text evidence="2">The sequence shown here is derived from an EMBL/GenBank/DDBJ whole genome shotgun (WGS) entry which is preliminary data.</text>
</comment>
<dbReference type="AlphaFoldDB" id="A0A9X6RMY4"/>